<dbReference type="Pfam" id="PF02887">
    <property type="entry name" value="PK_C"/>
    <property type="match status" value="1"/>
</dbReference>
<dbReference type="GO" id="GO:0005524">
    <property type="term" value="F:ATP binding"/>
    <property type="evidence" value="ECO:0007669"/>
    <property type="project" value="UniProtKB-KW"/>
</dbReference>
<evidence type="ECO:0000256" key="2">
    <source>
        <dbReference type="ARBA" id="ARBA00001958"/>
    </source>
</evidence>
<dbReference type="InterPro" id="IPR036637">
    <property type="entry name" value="Phosphohistidine_dom_sf"/>
</dbReference>
<dbReference type="InterPro" id="IPR015813">
    <property type="entry name" value="Pyrv/PenolPyrv_kinase-like_dom"/>
</dbReference>
<evidence type="ECO:0000313" key="23">
    <source>
        <dbReference type="Proteomes" id="UP000823933"/>
    </source>
</evidence>
<evidence type="ECO:0000256" key="5">
    <source>
        <dbReference type="ARBA" id="ARBA00008663"/>
    </source>
</evidence>
<dbReference type="NCBIfam" id="NF004491">
    <property type="entry name" value="PRK05826.1"/>
    <property type="match status" value="1"/>
</dbReference>
<dbReference type="SUPFAM" id="SSF52009">
    <property type="entry name" value="Phosphohistidine domain"/>
    <property type="match status" value="1"/>
</dbReference>
<evidence type="ECO:0000256" key="8">
    <source>
        <dbReference type="ARBA" id="ARBA00022679"/>
    </source>
</evidence>
<evidence type="ECO:0000259" key="19">
    <source>
        <dbReference type="Pfam" id="PF00224"/>
    </source>
</evidence>
<evidence type="ECO:0000256" key="3">
    <source>
        <dbReference type="ARBA" id="ARBA00004997"/>
    </source>
</evidence>
<reference evidence="22" key="2">
    <citation type="submission" date="2021-04" db="EMBL/GenBank/DDBJ databases">
        <authorList>
            <person name="Gilroy R."/>
        </authorList>
    </citation>
    <scope>NUCLEOTIDE SEQUENCE</scope>
    <source>
        <strain evidence="22">ChiHcolR34-3080</strain>
    </source>
</reference>
<evidence type="ECO:0000256" key="18">
    <source>
        <dbReference type="RuleBase" id="RU000504"/>
    </source>
</evidence>
<dbReference type="NCBIfam" id="NF004978">
    <property type="entry name" value="PRK06354.1"/>
    <property type="match status" value="1"/>
</dbReference>
<accession>A0A9D1QCT8</accession>
<dbReference type="GO" id="GO:0000287">
    <property type="term" value="F:magnesium ion binding"/>
    <property type="evidence" value="ECO:0007669"/>
    <property type="project" value="UniProtKB-UniRule"/>
</dbReference>
<name>A0A9D1QCT8_9FIRM</name>
<organism evidence="22 23">
    <name type="scientific">Candidatus Faecalibacterium intestinigallinarum</name>
    <dbReference type="NCBI Taxonomy" id="2838581"/>
    <lineage>
        <taxon>Bacteria</taxon>
        <taxon>Bacillati</taxon>
        <taxon>Bacillota</taxon>
        <taxon>Clostridia</taxon>
        <taxon>Eubacteriales</taxon>
        <taxon>Oscillospiraceae</taxon>
        <taxon>Faecalibacterium</taxon>
    </lineage>
</organism>
<keyword evidence="15 18" id="KW-0324">Glycolysis</keyword>
<dbReference type="PRINTS" id="PR01050">
    <property type="entry name" value="PYRUVTKNASE"/>
</dbReference>
<dbReference type="Pfam" id="PF00391">
    <property type="entry name" value="PEP-utilizers"/>
    <property type="match status" value="1"/>
</dbReference>
<evidence type="ECO:0000256" key="16">
    <source>
        <dbReference type="ARBA" id="ARBA00023317"/>
    </source>
</evidence>
<evidence type="ECO:0000256" key="9">
    <source>
        <dbReference type="ARBA" id="ARBA00022723"/>
    </source>
</evidence>
<evidence type="ECO:0000256" key="1">
    <source>
        <dbReference type="ARBA" id="ARBA00001946"/>
    </source>
</evidence>
<dbReference type="EMBL" id="DXHQ01000125">
    <property type="protein sequence ID" value="HIW09822.1"/>
    <property type="molecule type" value="Genomic_DNA"/>
</dbReference>
<evidence type="ECO:0000259" key="20">
    <source>
        <dbReference type="Pfam" id="PF00391"/>
    </source>
</evidence>
<evidence type="ECO:0000256" key="14">
    <source>
        <dbReference type="ARBA" id="ARBA00022958"/>
    </source>
</evidence>
<dbReference type="InterPro" id="IPR040442">
    <property type="entry name" value="Pyrv_kinase-like_dom_sf"/>
</dbReference>
<keyword evidence="10" id="KW-0547">Nucleotide-binding</keyword>
<evidence type="ECO:0000256" key="12">
    <source>
        <dbReference type="ARBA" id="ARBA00022840"/>
    </source>
</evidence>
<keyword evidence="16 22" id="KW-0670">Pyruvate</keyword>
<evidence type="ECO:0000256" key="15">
    <source>
        <dbReference type="ARBA" id="ARBA00023152"/>
    </source>
</evidence>
<evidence type="ECO:0000256" key="13">
    <source>
        <dbReference type="ARBA" id="ARBA00022842"/>
    </source>
</evidence>
<dbReference type="GO" id="GO:0030955">
    <property type="term" value="F:potassium ion binding"/>
    <property type="evidence" value="ECO:0007669"/>
    <property type="project" value="UniProtKB-UniRule"/>
</dbReference>
<dbReference type="Gene3D" id="3.20.20.60">
    <property type="entry name" value="Phosphoenolpyruvate-binding domains"/>
    <property type="match status" value="1"/>
</dbReference>
<dbReference type="GO" id="GO:0016301">
    <property type="term" value="F:kinase activity"/>
    <property type="evidence" value="ECO:0007669"/>
    <property type="project" value="UniProtKB-KW"/>
</dbReference>
<comment type="caution">
    <text evidence="22">The sequence shown here is derived from an EMBL/GenBank/DDBJ whole genome shotgun (WGS) entry which is preliminary data.</text>
</comment>
<comment type="cofactor">
    <cofactor evidence="2">
        <name>K(+)</name>
        <dbReference type="ChEBI" id="CHEBI:29103"/>
    </cofactor>
</comment>
<dbReference type="InterPro" id="IPR036918">
    <property type="entry name" value="Pyrv_Knase_C_sf"/>
</dbReference>
<evidence type="ECO:0000256" key="10">
    <source>
        <dbReference type="ARBA" id="ARBA00022741"/>
    </source>
</evidence>
<dbReference type="InterPro" id="IPR015795">
    <property type="entry name" value="Pyrv_Knase_C"/>
</dbReference>
<dbReference type="InterPro" id="IPR015806">
    <property type="entry name" value="Pyrv_Knase_insert_dom_sf"/>
</dbReference>
<protein>
    <recommendedName>
        <fullName evidence="7 17">Pyruvate kinase</fullName>
        <ecNumber evidence="6 17">2.7.1.40</ecNumber>
    </recommendedName>
</protein>
<dbReference type="InterPro" id="IPR008279">
    <property type="entry name" value="PEP-util_enz_mobile_dom"/>
</dbReference>
<dbReference type="Pfam" id="PF00224">
    <property type="entry name" value="PK"/>
    <property type="match status" value="1"/>
</dbReference>
<feature type="domain" description="Pyruvate kinase C-terminal" evidence="21">
    <location>
        <begin position="356"/>
        <end position="469"/>
    </location>
</feature>
<dbReference type="InterPro" id="IPR001697">
    <property type="entry name" value="Pyr_Knase"/>
</dbReference>
<evidence type="ECO:0000256" key="4">
    <source>
        <dbReference type="ARBA" id="ARBA00006237"/>
    </source>
</evidence>
<comment type="cofactor">
    <cofactor evidence="1">
        <name>Mg(2+)</name>
        <dbReference type="ChEBI" id="CHEBI:18420"/>
    </cofactor>
</comment>
<comment type="pathway">
    <text evidence="3 18">Carbohydrate degradation; glycolysis; pyruvate from D-glyceraldehyde 3-phosphate: step 5/5.</text>
</comment>
<keyword evidence="8 18" id="KW-0808">Transferase</keyword>
<dbReference type="InterPro" id="IPR018209">
    <property type="entry name" value="Pyrv_Knase_AS"/>
</dbReference>
<dbReference type="InterPro" id="IPR015793">
    <property type="entry name" value="Pyrv_Knase_brl"/>
</dbReference>
<keyword evidence="14" id="KW-0630">Potassium</keyword>
<dbReference type="Gene3D" id="2.40.33.10">
    <property type="entry name" value="PK beta-barrel domain-like"/>
    <property type="match status" value="1"/>
</dbReference>
<dbReference type="PROSITE" id="PS00110">
    <property type="entry name" value="PYRUVATE_KINASE"/>
    <property type="match status" value="1"/>
</dbReference>
<evidence type="ECO:0000256" key="7">
    <source>
        <dbReference type="ARBA" id="ARBA00018587"/>
    </source>
</evidence>
<reference evidence="22" key="1">
    <citation type="journal article" date="2021" name="PeerJ">
        <title>Extensive microbial diversity within the chicken gut microbiome revealed by metagenomics and culture.</title>
        <authorList>
            <person name="Gilroy R."/>
            <person name="Ravi A."/>
            <person name="Getino M."/>
            <person name="Pursley I."/>
            <person name="Horton D.L."/>
            <person name="Alikhan N.F."/>
            <person name="Baker D."/>
            <person name="Gharbi K."/>
            <person name="Hall N."/>
            <person name="Watson M."/>
            <person name="Adriaenssens E.M."/>
            <person name="Foster-Nyarko E."/>
            <person name="Jarju S."/>
            <person name="Secka A."/>
            <person name="Antonio M."/>
            <person name="Oren A."/>
            <person name="Chaudhuri R.R."/>
            <person name="La Ragione R."/>
            <person name="Hildebrand F."/>
            <person name="Pallen M.J."/>
        </authorList>
    </citation>
    <scope>NUCLEOTIDE SEQUENCE</scope>
    <source>
        <strain evidence="22">ChiHcolR34-3080</strain>
    </source>
</reference>
<keyword evidence="9" id="KW-0479">Metal-binding</keyword>
<evidence type="ECO:0000256" key="17">
    <source>
        <dbReference type="NCBIfam" id="TIGR01064"/>
    </source>
</evidence>
<keyword evidence="12" id="KW-0067">ATP-binding</keyword>
<comment type="similarity">
    <text evidence="4">In the C-terminal section; belongs to the PEP-utilizing enzyme family.</text>
</comment>
<dbReference type="SUPFAM" id="SSF51621">
    <property type="entry name" value="Phosphoenolpyruvate/pyruvate domain"/>
    <property type="match status" value="1"/>
</dbReference>
<dbReference type="Gene3D" id="3.40.1380.20">
    <property type="entry name" value="Pyruvate kinase, C-terminal domain"/>
    <property type="match status" value="1"/>
</dbReference>
<comment type="catalytic activity">
    <reaction evidence="18">
        <text>pyruvate + ATP = phosphoenolpyruvate + ADP + H(+)</text>
        <dbReference type="Rhea" id="RHEA:18157"/>
        <dbReference type="ChEBI" id="CHEBI:15361"/>
        <dbReference type="ChEBI" id="CHEBI:15378"/>
        <dbReference type="ChEBI" id="CHEBI:30616"/>
        <dbReference type="ChEBI" id="CHEBI:58702"/>
        <dbReference type="ChEBI" id="CHEBI:456216"/>
        <dbReference type="EC" id="2.7.1.40"/>
    </reaction>
</comment>
<dbReference type="Proteomes" id="UP000823933">
    <property type="component" value="Unassembled WGS sequence"/>
</dbReference>
<dbReference type="FunFam" id="2.40.33.10:FF:000001">
    <property type="entry name" value="Pyruvate kinase"/>
    <property type="match status" value="1"/>
</dbReference>
<dbReference type="InterPro" id="IPR011037">
    <property type="entry name" value="Pyrv_Knase-like_insert_dom_sf"/>
</dbReference>
<dbReference type="SUPFAM" id="SSF52935">
    <property type="entry name" value="PK C-terminal domain-like"/>
    <property type="match status" value="1"/>
</dbReference>
<proteinExistence type="inferred from homology"/>
<keyword evidence="11 18" id="KW-0418">Kinase</keyword>
<comment type="similarity">
    <text evidence="5 18">Belongs to the pyruvate kinase family.</text>
</comment>
<dbReference type="AlphaFoldDB" id="A0A9D1QCT8"/>
<feature type="domain" description="Pyruvate kinase barrel" evidence="19">
    <location>
        <begin position="1"/>
        <end position="321"/>
    </location>
</feature>
<dbReference type="NCBIfam" id="TIGR01064">
    <property type="entry name" value="pyruv_kin"/>
    <property type="match status" value="1"/>
</dbReference>
<keyword evidence="13 18" id="KW-0460">Magnesium</keyword>
<evidence type="ECO:0000256" key="11">
    <source>
        <dbReference type="ARBA" id="ARBA00022777"/>
    </source>
</evidence>
<dbReference type="Gene3D" id="3.50.30.10">
    <property type="entry name" value="Phosphohistidine domain"/>
    <property type="match status" value="1"/>
</dbReference>
<feature type="domain" description="PEP-utilising enzyme mobile" evidence="20">
    <location>
        <begin position="508"/>
        <end position="579"/>
    </location>
</feature>
<evidence type="ECO:0000313" key="22">
    <source>
        <dbReference type="EMBL" id="HIW09822.1"/>
    </source>
</evidence>
<dbReference type="PANTHER" id="PTHR11817">
    <property type="entry name" value="PYRUVATE KINASE"/>
    <property type="match status" value="1"/>
</dbReference>
<gene>
    <name evidence="22" type="primary">pyk</name>
    <name evidence="22" type="ORF">H9890_10555</name>
</gene>
<evidence type="ECO:0000256" key="6">
    <source>
        <dbReference type="ARBA" id="ARBA00012142"/>
    </source>
</evidence>
<dbReference type="EC" id="2.7.1.40" evidence="6 17"/>
<dbReference type="GO" id="GO:0004743">
    <property type="term" value="F:pyruvate kinase activity"/>
    <property type="evidence" value="ECO:0007669"/>
    <property type="project" value="UniProtKB-UniRule"/>
</dbReference>
<sequence length="588" mass="63126">MRKTKIICTLGPATDKEGVLRALVENGMNVARFNFSHGSHEEHKARLDALKALREELDQPVAALLDTKGPEIRLKEFKNGSELLEAGQTFTLTTRDVEGSKDIVSITYKDLPHDVKAGGSIMLDDGLIKLSIKEVTDTDIVCTVLNNGKIKNKKGVNVPGVHLSMPYMSQRDRDDIIFGIEQGFDFIAASFVRTAQDVYEIRNLLNMYDSKIRIVAKIENPEGVENIDSILSAADAVMVARGDLGVEIDFSELPSIQKSIIDRSYSFGKPIVTATQMLDSMISNPRPTRAEISDVANAIYDGTSAIMLSGETAAGAYPVEALKTMALIAERTEADAHYQSHRLSRMKIAGTTSVSDATAHAACLTAQDVNASAIVTVSESGNTARLLSKYRPEQPIIAFVMRPQVQRQLALSWGITPLLMPLAHSTDELIEVSTSLAEKYGYIHNGELAVVTAGVPVGVSGTTNMVKIHMVGNCLASGVGVGREDADNASATGKACVCRSIDEIKARFKPGMILVLPSTNNSMMAYIREAAALVVEEPGLNSHAAIVAKALLKPAIVGAQGATSHIRDGLDIAVDCAHGSVQSLQTQM</sequence>
<dbReference type="SUPFAM" id="SSF50800">
    <property type="entry name" value="PK beta-barrel domain-like"/>
    <property type="match status" value="1"/>
</dbReference>
<evidence type="ECO:0000259" key="21">
    <source>
        <dbReference type="Pfam" id="PF02887"/>
    </source>
</evidence>